<organism evidence="2 3">
    <name type="scientific">Chitinophaga eiseniae</name>
    <dbReference type="NCBI Taxonomy" id="634771"/>
    <lineage>
        <taxon>Bacteria</taxon>
        <taxon>Pseudomonadati</taxon>
        <taxon>Bacteroidota</taxon>
        <taxon>Chitinophagia</taxon>
        <taxon>Chitinophagales</taxon>
        <taxon>Chitinophagaceae</taxon>
        <taxon>Chitinophaga</taxon>
    </lineage>
</organism>
<feature type="transmembrane region" description="Helical" evidence="1">
    <location>
        <begin position="54"/>
        <end position="74"/>
    </location>
</feature>
<dbReference type="AlphaFoldDB" id="A0A1T4SXK3"/>
<keyword evidence="1" id="KW-1133">Transmembrane helix</keyword>
<sequence>MRFVEIIRSLDKFISFIKGAVILVAVGEAILVILIGVVSNGISSENQTIRTFSLWSLIFLAVAYLFLLVLKTIYNKTFPGSIVNELKSERELTALKKDADRQKTISDFLVTVMGALNGQTCALNYGDETHLCDTGIKDGIYELVKPAIDNINYILDTTNTGFTTGVYLQDYCALNGNIESGIITITDQLGKSTLLAKNLLDKIDARGEELSIQTAIRESLNDIKFVKRNYSTQNGTISIFCTPIPLACNEEEVNGVFFVIGKAVEVIPADTELNLSIFNRVISNWLYRYNECVSHRVRTHGPIAEEAA</sequence>
<feature type="transmembrane region" description="Helical" evidence="1">
    <location>
        <begin position="20"/>
        <end position="42"/>
    </location>
</feature>
<keyword evidence="1" id="KW-0472">Membrane</keyword>
<reference evidence="3" key="1">
    <citation type="submission" date="2017-02" db="EMBL/GenBank/DDBJ databases">
        <authorList>
            <person name="Varghese N."/>
            <person name="Submissions S."/>
        </authorList>
    </citation>
    <scope>NUCLEOTIDE SEQUENCE [LARGE SCALE GENOMIC DNA]</scope>
    <source>
        <strain evidence="3">DSM 22224</strain>
    </source>
</reference>
<gene>
    <name evidence="2" type="ORF">SAMN04488128_103749</name>
</gene>
<evidence type="ECO:0000313" key="2">
    <source>
        <dbReference type="EMBL" id="SKA32984.1"/>
    </source>
</evidence>
<dbReference type="EMBL" id="FUWZ01000003">
    <property type="protein sequence ID" value="SKA32984.1"/>
    <property type="molecule type" value="Genomic_DNA"/>
</dbReference>
<dbReference type="Proteomes" id="UP000190367">
    <property type="component" value="Unassembled WGS sequence"/>
</dbReference>
<accession>A0A1T4SXK3</accession>
<proteinExistence type="predicted"/>
<dbReference type="RefSeq" id="WP_078671076.1">
    <property type="nucleotide sequence ID" value="NZ_FUWZ01000003.1"/>
</dbReference>
<keyword evidence="3" id="KW-1185">Reference proteome</keyword>
<keyword evidence="1" id="KW-0812">Transmembrane</keyword>
<evidence type="ECO:0000313" key="3">
    <source>
        <dbReference type="Proteomes" id="UP000190367"/>
    </source>
</evidence>
<dbReference type="OrthoDB" id="1371587at2"/>
<protein>
    <submittedName>
        <fullName evidence="2">Uncharacterized protein</fullName>
    </submittedName>
</protein>
<name>A0A1T4SXK3_9BACT</name>
<evidence type="ECO:0000256" key="1">
    <source>
        <dbReference type="SAM" id="Phobius"/>
    </source>
</evidence>